<dbReference type="InterPro" id="IPR016047">
    <property type="entry name" value="M23ase_b-sheet_dom"/>
</dbReference>
<sequence length="185" mass="18835">MTMLLFFLLLAAGSLAILRVGPASAPAAGSRRAAAAPAAGVADAGLVLPVAGVRAEQLADTFGDERGDGARGHGAIDIMAPAGTPVLAATAGTVEKLFDSKLGGHTLYLRTRDGGTITYYAHLDRYAPGIAEGVTVAAGTPIAFVGSTGDASPEAPHLHFEVHRMAPGEGWWQGTGINPYPLLTH</sequence>
<keyword evidence="4" id="KW-0378">Hydrolase</keyword>
<keyword evidence="7" id="KW-0732">Signal</keyword>
<accession>A0ABS6BLF0</accession>
<evidence type="ECO:0000256" key="4">
    <source>
        <dbReference type="ARBA" id="ARBA00022801"/>
    </source>
</evidence>
<evidence type="ECO:0000313" key="9">
    <source>
        <dbReference type="EMBL" id="MBU3079130.1"/>
    </source>
</evidence>
<feature type="signal peptide" evidence="7">
    <location>
        <begin position="1"/>
        <end position="25"/>
    </location>
</feature>
<evidence type="ECO:0000256" key="2">
    <source>
        <dbReference type="ARBA" id="ARBA00022670"/>
    </source>
</evidence>
<dbReference type="EMBL" id="JAHKRT010000008">
    <property type="protein sequence ID" value="MBU3079130.1"/>
    <property type="molecule type" value="Genomic_DNA"/>
</dbReference>
<comment type="cofactor">
    <cofactor evidence="1">
        <name>Zn(2+)</name>
        <dbReference type="ChEBI" id="CHEBI:29105"/>
    </cofactor>
</comment>
<feature type="domain" description="M23ase beta-sheet core" evidence="8">
    <location>
        <begin position="72"/>
        <end position="164"/>
    </location>
</feature>
<evidence type="ECO:0000256" key="7">
    <source>
        <dbReference type="SAM" id="SignalP"/>
    </source>
</evidence>
<dbReference type="PANTHER" id="PTHR21666">
    <property type="entry name" value="PEPTIDASE-RELATED"/>
    <property type="match status" value="1"/>
</dbReference>
<name>A0ABS6BLF0_9SPHN</name>
<dbReference type="InterPro" id="IPR050570">
    <property type="entry name" value="Cell_wall_metabolism_enzyme"/>
</dbReference>
<evidence type="ECO:0000256" key="6">
    <source>
        <dbReference type="ARBA" id="ARBA00023049"/>
    </source>
</evidence>
<keyword evidence="3" id="KW-0479">Metal-binding</keyword>
<keyword evidence="5" id="KW-0862">Zinc</keyword>
<evidence type="ECO:0000256" key="5">
    <source>
        <dbReference type="ARBA" id="ARBA00022833"/>
    </source>
</evidence>
<keyword evidence="2" id="KW-0645">Protease</keyword>
<organism evidence="9 10">
    <name type="scientific">Sphingomonas quercus</name>
    <dbReference type="NCBI Taxonomy" id="2842451"/>
    <lineage>
        <taxon>Bacteria</taxon>
        <taxon>Pseudomonadati</taxon>
        <taxon>Pseudomonadota</taxon>
        <taxon>Alphaproteobacteria</taxon>
        <taxon>Sphingomonadales</taxon>
        <taxon>Sphingomonadaceae</taxon>
        <taxon>Sphingomonas</taxon>
    </lineage>
</organism>
<evidence type="ECO:0000259" key="8">
    <source>
        <dbReference type="Pfam" id="PF01551"/>
    </source>
</evidence>
<evidence type="ECO:0000256" key="1">
    <source>
        <dbReference type="ARBA" id="ARBA00001947"/>
    </source>
</evidence>
<evidence type="ECO:0000256" key="3">
    <source>
        <dbReference type="ARBA" id="ARBA00022723"/>
    </source>
</evidence>
<dbReference type="CDD" id="cd12797">
    <property type="entry name" value="M23_peptidase"/>
    <property type="match status" value="1"/>
</dbReference>
<evidence type="ECO:0000313" key="10">
    <source>
        <dbReference type="Proteomes" id="UP000776276"/>
    </source>
</evidence>
<comment type="caution">
    <text evidence="9">The sequence shown here is derived from an EMBL/GenBank/DDBJ whole genome shotgun (WGS) entry which is preliminary data.</text>
</comment>
<keyword evidence="10" id="KW-1185">Reference proteome</keyword>
<dbReference type="Proteomes" id="UP000776276">
    <property type="component" value="Unassembled WGS sequence"/>
</dbReference>
<feature type="chain" id="PRO_5045875771" evidence="7">
    <location>
        <begin position="26"/>
        <end position="185"/>
    </location>
</feature>
<protein>
    <submittedName>
        <fullName evidence="9">M23 family metallopeptidase</fullName>
    </submittedName>
</protein>
<dbReference type="Pfam" id="PF01551">
    <property type="entry name" value="Peptidase_M23"/>
    <property type="match status" value="1"/>
</dbReference>
<gene>
    <name evidence="9" type="ORF">KOF26_14820</name>
</gene>
<proteinExistence type="predicted"/>
<reference evidence="9 10" key="1">
    <citation type="submission" date="2021-06" db="EMBL/GenBank/DDBJ databases">
        <title>Sphingomonas sp. XMGL2, whole genome shotgun sequencing project.</title>
        <authorList>
            <person name="Zhao G."/>
            <person name="Shen L."/>
        </authorList>
    </citation>
    <scope>NUCLEOTIDE SEQUENCE [LARGE SCALE GENOMIC DNA]</scope>
    <source>
        <strain evidence="9 10">XMGL2</strain>
    </source>
</reference>
<dbReference type="PANTHER" id="PTHR21666:SF288">
    <property type="entry name" value="CELL DIVISION PROTEIN YTFB"/>
    <property type="match status" value="1"/>
</dbReference>
<keyword evidence="6" id="KW-0482">Metalloprotease</keyword>